<organism evidence="1">
    <name type="scientific">uncultured Thermomicrobiales bacterium</name>
    <dbReference type="NCBI Taxonomy" id="1645740"/>
    <lineage>
        <taxon>Bacteria</taxon>
        <taxon>Pseudomonadati</taxon>
        <taxon>Thermomicrobiota</taxon>
        <taxon>Thermomicrobia</taxon>
        <taxon>Thermomicrobiales</taxon>
        <taxon>environmental samples</taxon>
    </lineage>
</organism>
<name>A0A6J4UWQ2_9BACT</name>
<evidence type="ECO:0000313" key="1">
    <source>
        <dbReference type="EMBL" id="CAA9562060.1"/>
    </source>
</evidence>
<sequence length="115" mass="11734">MSVGGLQVLSVTVVVYTEGDGPEGPQELLAPTGRVGTYELPLAGGGGGVQVVGAWHTPVDNLPAITAFSRLDVVPSQQNPGGVVLTAAGQPGQRGRIRLRITALCEATTARRGGY</sequence>
<gene>
    <name evidence="1" type="ORF">AVDCRST_MAG18-1170</name>
</gene>
<reference evidence="1" key="1">
    <citation type="submission" date="2020-02" db="EMBL/GenBank/DDBJ databases">
        <authorList>
            <person name="Meier V. D."/>
        </authorList>
    </citation>
    <scope>NUCLEOTIDE SEQUENCE</scope>
    <source>
        <strain evidence="1">AVDCRST_MAG18</strain>
    </source>
</reference>
<dbReference type="EMBL" id="CADCWN010000088">
    <property type="protein sequence ID" value="CAA9562060.1"/>
    <property type="molecule type" value="Genomic_DNA"/>
</dbReference>
<proteinExistence type="predicted"/>
<dbReference type="AlphaFoldDB" id="A0A6J4UWQ2"/>
<accession>A0A6J4UWQ2</accession>
<protein>
    <submittedName>
        <fullName evidence="1">Uncharacterized protein</fullName>
    </submittedName>
</protein>